<name>A0A844B879_9BURK</name>
<gene>
    <name evidence="1" type="ORF">GHT07_18970</name>
</gene>
<organism evidence="1 2">
    <name type="scientific">Caenimonas koreensis DSM 17982</name>
    <dbReference type="NCBI Taxonomy" id="1121255"/>
    <lineage>
        <taxon>Bacteria</taxon>
        <taxon>Pseudomonadati</taxon>
        <taxon>Pseudomonadota</taxon>
        <taxon>Betaproteobacteria</taxon>
        <taxon>Burkholderiales</taxon>
        <taxon>Comamonadaceae</taxon>
        <taxon>Caenimonas</taxon>
    </lineage>
</organism>
<dbReference type="OrthoDB" id="9889915at2"/>
<proteinExistence type="predicted"/>
<reference evidence="1 2" key="1">
    <citation type="submission" date="2019-11" db="EMBL/GenBank/DDBJ databases">
        <title>Caenimonas koreensis gen. nov., sp. nov., isolated from activated sludge.</title>
        <authorList>
            <person name="Seung H.R."/>
        </authorList>
    </citation>
    <scope>NUCLEOTIDE SEQUENCE [LARGE SCALE GENOMIC DNA]</scope>
    <source>
        <strain evidence="1 2">EMB320</strain>
    </source>
</reference>
<comment type="caution">
    <text evidence="1">The sequence shown here is derived from an EMBL/GenBank/DDBJ whole genome shotgun (WGS) entry which is preliminary data.</text>
</comment>
<protein>
    <submittedName>
        <fullName evidence="1">Uncharacterized protein</fullName>
    </submittedName>
</protein>
<evidence type="ECO:0000313" key="2">
    <source>
        <dbReference type="Proteomes" id="UP000487350"/>
    </source>
</evidence>
<sequence length="121" mass="14149">MFVKVCLGYDGGVPTPGHGEQRPLFGQLYSDKVRHVDVLLLWPLDFATNTRASTTTKPLATLWRPTLSTVMVNEMSFGGFERVQLASRRRWMIQRWRCEPMTYQDAKRREAECKAEKWRWA</sequence>
<dbReference type="EMBL" id="WJBU01000023">
    <property type="protein sequence ID" value="MRD49363.1"/>
    <property type="molecule type" value="Genomic_DNA"/>
</dbReference>
<dbReference type="AlphaFoldDB" id="A0A844B879"/>
<evidence type="ECO:0000313" key="1">
    <source>
        <dbReference type="EMBL" id="MRD49363.1"/>
    </source>
</evidence>
<keyword evidence="2" id="KW-1185">Reference proteome</keyword>
<dbReference type="Proteomes" id="UP000487350">
    <property type="component" value="Unassembled WGS sequence"/>
</dbReference>
<dbReference type="RefSeq" id="WP_153586671.1">
    <property type="nucleotide sequence ID" value="NZ_WJBU01000023.1"/>
</dbReference>
<accession>A0A844B879</accession>